<name>A0ABN8PRJ1_9CNID</name>
<gene>
    <name evidence="2" type="ORF">PLOB_00047104</name>
</gene>
<proteinExistence type="predicted"/>
<keyword evidence="3" id="KW-1185">Reference proteome</keyword>
<evidence type="ECO:0000313" key="2">
    <source>
        <dbReference type="EMBL" id="CAH3149357.1"/>
    </source>
</evidence>
<comment type="caution">
    <text evidence="2">The sequence shown here is derived from an EMBL/GenBank/DDBJ whole genome shotgun (WGS) entry which is preliminary data.</text>
</comment>
<reference evidence="2 3" key="1">
    <citation type="submission" date="2022-05" db="EMBL/GenBank/DDBJ databases">
        <authorList>
            <consortium name="Genoscope - CEA"/>
            <person name="William W."/>
        </authorList>
    </citation>
    <scope>NUCLEOTIDE SEQUENCE [LARGE SCALE GENOMIC DNA]</scope>
</reference>
<dbReference type="EMBL" id="CALNXK010000086">
    <property type="protein sequence ID" value="CAH3149357.1"/>
    <property type="molecule type" value="Genomic_DNA"/>
</dbReference>
<organism evidence="2 3">
    <name type="scientific">Porites lobata</name>
    <dbReference type="NCBI Taxonomy" id="104759"/>
    <lineage>
        <taxon>Eukaryota</taxon>
        <taxon>Metazoa</taxon>
        <taxon>Cnidaria</taxon>
        <taxon>Anthozoa</taxon>
        <taxon>Hexacorallia</taxon>
        <taxon>Scleractinia</taxon>
        <taxon>Fungiina</taxon>
        <taxon>Poritidae</taxon>
        <taxon>Porites</taxon>
    </lineage>
</organism>
<feature type="region of interest" description="Disordered" evidence="1">
    <location>
        <begin position="12"/>
        <end position="42"/>
    </location>
</feature>
<protein>
    <submittedName>
        <fullName evidence="2">Uncharacterized protein</fullName>
    </submittedName>
</protein>
<evidence type="ECO:0000256" key="1">
    <source>
        <dbReference type="SAM" id="MobiDB-lite"/>
    </source>
</evidence>
<accession>A0ABN8PRJ1</accession>
<feature type="non-terminal residue" evidence="2">
    <location>
        <position position="1"/>
    </location>
</feature>
<sequence length="164" mass="19201">ITSTGYTVYLQQGAGKYEDSEESDFSQESEVSSQETESFQEETENLAPWLRILDEAEKRHETQLNALINEYEGNGDSENVARVKSENALFLVYRKELRKVLLENLQWMRAMKKDPTFKKVIETQKELKGTEGFNWLESTELAIDKRKFLLNRLYQKQPIPQDQD</sequence>
<dbReference type="Proteomes" id="UP001159405">
    <property type="component" value="Unassembled WGS sequence"/>
</dbReference>
<evidence type="ECO:0000313" key="3">
    <source>
        <dbReference type="Proteomes" id="UP001159405"/>
    </source>
</evidence>
<feature type="compositionally biased region" description="Low complexity" evidence="1">
    <location>
        <begin position="28"/>
        <end position="37"/>
    </location>
</feature>